<sequence>MALHLRDRLRPWHGVMLVVLLAGIAVSLSRAEALTRDALFRAVLSGLFGLVIFQFTVGNVWGYAVEYYNTGGEWTDWPFVLPFVSAAVGGVAAGFYVEDPVAGAFTAFWVFVFVAAVVAVGSWLVVGYREADA</sequence>
<proteinExistence type="predicted"/>
<protein>
    <submittedName>
        <fullName evidence="2">Uncharacterized protein</fullName>
    </submittedName>
</protein>
<organism evidence="2 3">
    <name type="scientific">Haloplanus vescus</name>
    <dbReference type="NCBI Taxonomy" id="555874"/>
    <lineage>
        <taxon>Archaea</taxon>
        <taxon>Methanobacteriati</taxon>
        <taxon>Methanobacteriota</taxon>
        <taxon>Stenosarchaea group</taxon>
        <taxon>Halobacteria</taxon>
        <taxon>Halobacteriales</taxon>
        <taxon>Haloferacaceae</taxon>
        <taxon>Haloplanus</taxon>
    </lineage>
</organism>
<evidence type="ECO:0000313" key="2">
    <source>
        <dbReference type="EMBL" id="SDZ91264.1"/>
    </source>
</evidence>
<keyword evidence="1" id="KW-0812">Transmembrane</keyword>
<dbReference type="AlphaFoldDB" id="A0A1H3WY09"/>
<dbReference type="Proteomes" id="UP000236755">
    <property type="component" value="Unassembled WGS sequence"/>
</dbReference>
<feature type="transmembrane region" description="Helical" evidence="1">
    <location>
        <begin position="104"/>
        <end position="126"/>
    </location>
</feature>
<gene>
    <name evidence="2" type="ORF">SAMN04488065_1182</name>
</gene>
<feature type="transmembrane region" description="Helical" evidence="1">
    <location>
        <begin position="12"/>
        <end position="31"/>
    </location>
</feature>
<dbReference type="RefSeq" id="WP_245697886.1">
    <property type="nucleotide sequence ID" value="NZ_FNQT01000001.1"/>
</dbReference>
<feature type="transmembrane region" description="Helical" evidence="1">
    <location>
        <begin position="77"/>
        <end position="97"/>
    </location>
</feature>
<evidence type="ECO:0000256" key="1">
    <source>
        <dbReference type="SAM" id="Phobius"/>
    </source>
</evidence>
<evidence type="ECO:0000313" key="3">
    <source>
        <dbReference type="Proteomes" id="UP000236755"/>
    </source>
</evidence>
<accession>A0A1H3WY09</accession>
<keyword evidence="1" id="KW-1133">Transmembrane helix</keyword>
<name>A0A1H3WY09_9EURY</name>
<keyword evidence="3" id="KW-1185">Reference proteome</keyword>
<reference evidence="2 3" key="1">
    <citation type="submission" date="2016-10" db="EMBL/GenBank/DDBJ databases">
        <authorList>
            <person name="de Groot N.N."/>
        </authorList>
    </citation>
    <scope>NUCLEOTIDE SEQUENCE [LARGE SCALE GENOMIC DNA]</scope>
    <source>
        <strain evidence="2 3">CGMCC 1.8712</strain>
    </source>
</reference>
<feature type="transmembrane region" description="Helical" evidence="1">
    <location>
        <begin position="38"/>
        <end position="57"/>
    </location>
</feature>
<dbReference type="EMBL" id="FNQT01000001">
    <property type="protein sequence ID" value="SDZ91264.1"/>
    <property type="molecule type" value="Genomic_DNA"/>
</dbReference>
<keyword evidence="1" id="KW-0472">Membrane</keyword>